<keyword evidence="1" id="KW-1015">Disulfide bond</keyword>
<dbReference type="SMART" id="SM00034">
    <property type="entry name" value="CLECT"/>
    <property type="match status" value="1"/>
</dbReference>
<accession>F6WLP0</accession>
<proteinExistence type="predicted"/>
<dbReference type="KEGG" id="cin:100179409"/>
<dbReference type="Gene3D" id="3.10.100.10">
    <property type="entry name" value="Mannose-Binding Protein A, subunit A"/>
    <property type="match status" value="1"/>
</dbReference>
<dbReference type="GeneID" id="100179409"/>
<dbReference type="RefSeq" id="XP_002127090.3">
    <property type="nucleotide sequence ID" value="XM_002127054.5"/>
</dbReference>
<sequence>MKIFVVLVFASLALSVSAQTASCKVPVVCGSGGSTTFEWQNWPSASSSADPVATNPTLPPVSSPDPGVSNTLEGQTIAELRNTIALLSSPGWMNGLYGYQYYVSSSGTSVKNTDAVTLCQGRGASLATFGMRNATARTFIVDNILRRCSDTHGFWIGLKKFGTSWIWNDGVPATATNTDWAQNQPDGQNNVFCGVVARYMGYKWDDVPCQGANNGVLCEKYIGGV</sequence>
<keyword evidence="3" id="KW-0732">Signal</keyword>
<dbReference type="PROSITE" id="PS50041">
    <property type="entry name" value="C_TYPE_LECTIN_2"/>
    <property type="match status" value="1"/>
</dbReference>
<protein>
    <submittedName>
        <fullName evidence="5">Lectin-like</fullName>
    </submittedName>
</protein>
<dbReference type="OrthoDB" id="538816at2759"/>
<feature type="region of interest" description="Disordered" evidence="2">
    <location>
        <begin position="43"/>
        <end position="68"/>
    </location>
</feature>
<reference evidence="5" key="2">
    <citation type="submission" date="2025-08" db="UniProtKB">
        <authorList>
            <consortium name="Ensembl"/>
        </authorList>
    </citation>
    <scope>IDENTIFICATION</scope>
</reference>
<evidence type="ECO:0000256" key="2">
    <source>
        <dbReference type="SAM" id="MobiDB-lite"/>
    </source>
</evidence>
<keyword evidence="6" id="KW-1185">Reference proteome</keyword>
<dbReference type="InterPro" id="IPR018378">
    <property type="entry name" value="C-type_lectin_CS"/>
</dbReference>
<evidence type="ECO:0000313" key="6">
    <source>
        <dbReference type="Proteomes" id="UP000008144"/>
    </source>
</evidence>
<dbReference type="PANTHER" id="PTHR22803">
    <property type="entry name" value="MANNOSE, PHOSPHOLIPASE, LECTIN RECEPTOR RELATED"/>
    <property type="match status" value="1"/>
</dbReference>
<dbReference type="Pfam" id="PF00059">
    <property type="entry name" value="Lectin_C"/>
    <property type="match status" value="1"/>
</dbReference>
<dbReference type="InterPro" id="IPR001304">
    <property type="entry name" value="C-type_lectin-like"/>
</dbReference>
<evidence type="ECO:0000256" key="3">
    <source>
        <dbReference type="SAM" id="SignalP"/>
    </source>
</evidence>
<accession>A0A1W2WEB2</accession>
<dbReference type="InParanoid" id="F6WLP0"/>
<dbReference type="CDD" id="cd00037">
    <property type="entry name" value="CLECT"/>
    <property type="match status" value="1"/>
</dbReference>
<evidence type="ECO:0000259" key="4">
    <source>
        <dbReference type="PROSITE" id="PS50041"/>
    </source>
</evidence>
<dbReference type="PROSITE" id="PS00615">
    <property type="entry name" value="C_TYPE_LECTIN_1"/>
    <property type="match status" value="1"/>
</dbReference>
<gene>
    <name evidence="5" type="primary">LOC100179409</name>
</gene>
<feature type="domain" description="C-type lectin" evidence="4">
    <location>
        <begin position="96"/>
        <end position="210"/>
    </location>
</feature>
<evidence type="ECO:0000256" key="1">
    <source>
        <dbReference type="ARBA" id="ARBA00023157"/>
    </source>
</evidence>
<name>F6WLP0_CIOIN</name>
<dbReference type="Ensembl" id="ENSCINT00000010281.3">
    <property type="protein sequence ID" value="ENSCINP00000010281.3"/>
    <property type="gene ID" value="ENSCING00000004998.3"/>
</dbReference>
<reference evidence="6" key="1">
    <citation type="journal article" date="2002" name="Science">
        <title>The draft genome of Ciona intestinalis: insights into chordate and vertebrate origins.</title>
        <authorList>
            <person name="Dehal P."/>
            <person name="Satou Y."/>
            <person name="Campbell R.K."/>
            <person name="Chapman J."/>
            <person name="Degnan B."/>
            <person name="De Tomaso A."/>
            <person name="Davidson B."/>
            <person name="Di Gregorio A."/>
            <person name="Gelpke M."/>
            <person name="Goodstein D.M."/>
            <person name="Harafuji N."/>
            <person name="Hastings K.E."/>
            <person name="Ho I."/>
            <person name="Hotta K."/>
            <person name="Huang W."/>
            <person name="Kawashima T."/>
            <person name="Lemaire P."/>
            <person name="Martinez D."/>
            <person name="Meinertzhagen I.A."/>
            <person name="Necula S."/>
            <person name="Nonaka M."/>
            <person name="Putnam N."/>
            <person name="Rash S."/>
            <person name="Saiga H."/>
            <person name="Satake M."/>
            <person name="Terry A."/>
            <person name="Yamada L."/>
            <person name="Wang H.G."/>
            <person name="Awazu S."/>
            <person name="Azumi K."/>
            <person name="Boore J."/>
            <person name="Branno M."/>
            <person name="Chin-Bow S."/>
            <person name="DeSantis R."/>
            <person name="Doyle S."/>
            <person name="Francino P."/>
            <person name="Keys D.N."/>
            <person name="Haga S."/>
            <person name="Hayashi H."/>
            <person name="Hino K."/>
            <person name="Imai K.S."/>
            <person name="Inaba K."/>
            <person name="Kano S."/>
            <person name="Kobayashi K."/>
            <person name="Kobayashi M."/>
            <person name="Lee B.I."/>
            <person name="Makabe K.W."/>
            <person name="Manohar C."/>
            <person name="Matassi G."/>
            <person name="Medina M."/>
            <person name="Mochizuki Y."/>
            <person name="Mount S."/>
            <person name="Morishita T."/>
            <person name="Miura S."/>
            <person name="Nakayama A."/>
            <person name="Nishizaka S."/>
            <person name="Nomoto H."/>
            <person name="Ohta F."/>
            <person name="Oishi K."/>
            <person name="Rigoutsos I."/>
            <person name="Sano M."/>
            <person name="Sasaki A."/>
            <person name="Sasakura Y."/>
            <person name="Shoguchi E."/>
            <person name="Shin-i T."/>
            <person name="Spagnuolo A."/>
            <person name="Stainier D."/>
            <person name="Suzuki M.M."/>
            <person name="Tassy O."/>
            <person name="Takatori N."/>
            <person name="Tokuoka M."/>
            <person name="Yagi K."/>
            <person name="Yoshizaki F."/>
            <person name="Wada S."/>
            <person name="Zhang C."/>
            <person name="Hyatt P.D."/>
            <person name="Larimer F."/>
            <person name="Detter C."/>
            <person name="Doggett N."/>
            <person name="Glavina T."/>
            <person name="Hawkins T."/>
            <person name="Richardson P."/>
            <person name="Lucas S."/>
            <person name="Kohara Y."/>
            <person name="Levine M."/>
            <person name="Satoh N."/>
            <person name="Rokhsar D.S."/>
        </authorList>
    </citation>
    <scope>NUCLEOTIDE SEQUENCE [LARGE SCALE GENOMIC DNA]</scope>
</reference>
<dbReference type="InterPro" id="IPR016186">
    <property type="entry name" value="C-type_lectin-like/link_sf"/>
</dbReference>
<dbReference type="InterPro" id="IPR016187">
    <property type="entry name" value="CTDL_fold"/>
</dbReference>
<dbReference type="GeneTree" id="ENSGT00910000146353"/>
<dbReference type="HOGENOM" id="CLU_1229544_0_0_1"/>
<feature type="chain" id="PRO_5030169628" evidence="3">
    <location>
        <begin position="19"/>
        <end position="225"/>
    </location>
</feature>
<dbReference type="SUPFAM" id="SSF56436">
    <property type="entry name" value="C-type lectin-like"/>
    <property type="match status" value="1"/>
</dbReference>
<evidence type="ECO:0000313" key="5">
    <source>
        <dbReference type="Ensembl" id="ENSCINP00000010281.3"/>
    </source>
</evidence>
<dbReference type="AlphaFoldDB" id="F6WLP0"/>
<reference evidence="5" key="3">
    <citation type="submission" date="2025-09" db="UniProtKB">
        <authorList>
            <consortium name="Ensembl"/>
        </authorList>
    </citation>
    <scope>IDENTIFICATION</scope>
</reference>
<organism evidence="5 6">
    <name type="scientific">Ciona intestinalis</name>
    <name type="common">Transparent sea squirt</name>
    <name type="synonym">Ascidia intestinalis</name>
    <dbReference type="NCBI Taxonomy" id="7719"/>
    <lineage>
        <taxon>Eukaryota</taxon>
        <taxon>Metazoa</taxon>
        <taxon>Chordata</taxon>
        <taxon>Tunicata</taxon>
        <taxon>Ascidiacea</taxon>
        <taxon>Phlebobranchia</taxon>
        <taxon>Cionidae</taxon>
        <taxon>Ciona</taxon>
    </lineage>
</organism>
<dbReference type="OMA" id="YKWDDVP"/>
<feature type="signal peptide" evidence="3">
    <location>
        <begin position="1"/>
        <end position="18"/>
    </location>
</feature>
<dbReference type="InterPro" id="IPR050111">
    <property type="entry name" value="C-type_lectin/snaclec_domain"/>
</dbReference>
<dbReference type="Proteomes" id="UP000008144">
    <property type="component" value="Unassembled WGS sequence"/>
</dbReference>